<dbReference type="OrthoDB" id="8129715at2"/>
<evidence type="ECO:0000256" key="2">
    <source>
        <dbReference type="ARBA" id="ARBA00022692"/>
    </source>
</evidence>
<keyword evidence="3 5" id="KW-1133">Transmembrane helix</keyword>
<feature type="transmembrane region" description="Helical" evidence="5">
    <location>
        <begin position="223"/>
        <end position="239"/>
    </location>
</feature>
<feature type="transmembrane region" description="Helical" evidence="5">
    <location>
        <begin position="246"/>
        <end position="265"/>
    </location>
</feature>
<dbReference type="RefSeq" id="WP_079540884.1">
    <property type="nucleotide sequence ID" value="NZ_LT670844.1"/>
</dbReference>
<keyword evidence="7" id="KW-0436">Ligase</keyword>
<organism evidence="7 8">
    <name type="scientific">Bradyrhizobium lablabi</name>
    <dbReference type="NCBI Taxonomy" id="722472"/>
    <lineage>
        <taxon>Bacteria</taxon>
        <taxon>Pseudomonadati</taxon>
        <taxon>Pseudomonadota</taxon>
        <taxon>Alphaproteobacteria</taxon>
        <taxon>Hyphomicrobiales</taxon>
        <taxon>Nitrobacteraceae</taxon>
        <taxon>Bradyrhizobium</taxon>
    </lineage>
</organism>
<feature type="transmembrane region" description="Helical" evidence="5">
    <location>
        <begin position="76"/>
        <end position="95"/>
    </location>
</feature>
<evidence type="ECO:0000313" key="7">
    <source>
        <dbReference type="EMBL" id="SHK76659.1"/>
    </source>
</evidence>
<feature type="transmembrane region" description="Helical" evidence="5">
    <location>
        <begin position="341"/>
        <end position="360"/>
    </location>
</feature>
<feature type="transmembrane region" description="Helical" evidence="5">
    <location>
        <begin position="42"/>
        <end position="64"/>
    </location>
</feature>
<evidence type="ECO:0000313" key="8">
    <source>
        <dbReference type="Proteomes" id="UP000189935"/>
    </source>
</evidence>
<dbReference type="InterPro" id="IPR007016">
    <property type="entry name" value="O-antigen_ligase-rel_domated"/>
</dbReference>
<dbReference type="PANTHER" id="PTHR37422:SF13">
    <property type="entry name" value="LIPOPOLYSACCHARIDE BIOSYNTHESIS PROTEIN PA4999-RELATED"/>
    <property type="match status" value="1"/>
</dbReference>
<evidence type="ECO:0000256" key="1">
    <source>
        <dbReference type="ARBA" id="ARBA00004141"/>
    </source>
</evidence>
<feature type="domain" description="O-antigen ligase-related" evidence="6">
    <location>
        <begin position="208"/>
        <end position="356"/>
    </location>
</feature>
<accession>A0A1M6V594</accession>
<comment type="subcellular location">
    <subcellularLocation>
        <location evidence="1">Membrane</location>
        <topology evidence="1">Multi-pass membrane protein</topology>
    </subcellularLocation>
</comment>
<dbReference type="Proteomes" id="UP000189935">
    <property type="component" value="Chromosome I"/>
</dbReference>
<dbReference type="PANTHER" id="PTHR37422">
    <property type="entry name" value="TEICHURONIC ACID BIOSYNTHESIS PROTEIN TUAE"/>
    <property type="match status" value="1"/>
</dbReference>
<dbReference type="InterPro" id="IPR051533">
    <property type="entry name" value="WaaL-like"/>
</dbReference>
<feature type="transmembrane region" description="Helical" evidence="5">
    <location>
        <begin position="372"/>
        <end position="394"/>
    </location>
</feature>
<keyword evidence="2 5" id="KW-0812">Transmembrane</keyword>
<keyword evidence="4 5" id="KW-0472">Membrane</keyword>
<feature type="transmembrane region" description="Helical" evidence="5">
    <location>
        <begin position="400"/>
        <end position="417"/>
    </location>
</feature>
<protein>
    <submittedName>
        <fullName evidence="7">O-antigen ligase</fullName>
    </submittedName>
</protein>
<dbReference type="Pfam" id="PF04932">
    <property type="entry name" value="Wzy_C"/>
    <property type="match status" value="1"/>
</dbReference>
<evidence type="ECO:0000256" key="4">
    <source>
        <dbReference type="ARBA" id="ARBA00023136"/>
    </source>
</evidence>
<dbReference type="AlphaFoldDB" id="A0A1M6V594"/>
<feature type="transmembrane region" description="Helical" evidence="5">
    <location>
        <begin position="132"/>
        <end position="153"/>
    </location>
</feature>
<dbReference type="EMBL" id="LT670844">
    <property type="protein sequence ID" value="SHK76659.1"/>
    <property type="molecule type" value="Genomic_DNA"/>
</dbReference>
<evidence type="ECO:0000256" key="3">
    <source>
        <dbReference type="ARBA" id="ARBA00022989"/>
    </source>
</evidence>
<reference evidence="7 8" key="1">
    <citation type="submission" date="2016-11" db="EMBL/GenBank/DDBJ databases">
        <authorList>
            <person name="Jaros S."/>
            <person name="Januszkiewicz K."/>
            <person name="Wedrychowicz H."/>
        </authorList>
    </citation>
    <scope>NUCLEOTIDE SEQUENCE [LARGE SCALE GENOMIC DNA]</scope>
    <source>
        <strain evidence="7 8">GAS499</strain>
    </source>
</reference>
<evidence type="ECO:0000256" key="5">
    <source>
        <dbReference type="SAM" id="Phobius"/>
    </source>
</evidence>
<feature type="transmembrane region" description="Helical" evidence="5">
    <location>
        <begin position="101"/>
        <end position="120"/>
    </location>
</feature>
<gene>
    <name evidence="7" type="ORF">SAMN05444159_4134</name>
</gene>
<evidence type="ECO:0000259" key="6">
    <source>
        <dbReference type="Pfam" id="PF04932"/>
    </source>
</evidence>
<dbReference type="GO" id="GO:0016874">
    <property type="term" value="F:ligase activity"/>
    <property type="evidence" value="ECO:0007669"/>
    <property type="project" value="UniProtKB-KW"/>
</dbReference>
<name>A0A1M6V594_9BRAD</name>
<proteinExistence type="predicted"/>
<dbReference type="GO" id="GO:0016020">
    <property type="term" value="C:membrane"/>
    <property type="evidence" value="ECO:0007669"/>
    <property type="project" value="UniProtKB-SubCell"/>
</dbReference>
<sequence length="435" mass="47976">MLEAVHKTTRNAGIFSVVRSAAHSSFWLLCVDMYPVLVGASIPWSTSGVAIFMVIWFLVLIPTLDPSSFLNSLKRPACSLPLAFFALAVIGTLWADSSWSARLHGISSVTKLLAIPFLLYHFERSQRGNWVFVAFLVSCALLMGLSWIVLFAPDWKITANEPAGVPIKNYIDQSQEFALCIFALASFALTLFNQRRLALATVCATLMFCFFANMMFVVSARTALLYMPVLLILFAVRHLDRGATLLLFAGAMATAILVWLASPYLRQHVEHVAVEYQEYHEANRPTSTGLRLEYWSKSIESIGEAPLFGKGTGSTQQLFDREALGKSGAWPDSINNPHNQTLYVAVQWGALGCFVLYAMWYFHLLLFRATNFAAWIGLIVVVQNVVSSLLNSHLFDFQEGWIYVLGVGVAGGLAARAKKAMHAHSGGPSAPIAAR</sequence>